<comment type="caution">
    <text evidence="11">The sequence shown here is derived from an EMBL/GenBank/DDBJ whole genome shotgun (WGS) entry which is preliminary data.</text>
</comment>
<dbReference type="Pfam" id="PF05922">
    <property type="entry name" value="Inhibitor_I9"/>
    <property type="match status" value="1"/>
</dbReference>
<evidence type="ECO:0000256" key="5">
    <source>
        <dbReference type="ARBA" id="ARBA00022825"/>
    </source>
</evidence>
<dbReference type="AlphaFoldDB" id="A0A9P4W581"/>
<dbReference type="GO" id="GO:0005576">
    <property type="term" value="C:extracellular region"/>
    <property type="evidence" value="ECO:0007669"/>
    <property type="project" value="UniProtKB-ARBA"/>
</dbReference>
<feature type="chain" id="PRO_5040441597" evidence="8">
    <location>
        <begin position="17"/>
        <end position="397"/>
    </location>
</feature>
<evidence type="ECO:0000259" key="9">
    <source>
        <dbReference type="Pfam" id="PF00082"/>
    </source>
</evidence>
<dbReference type="InterPro" id="IPR022398">
    <property type="entry name" value="Peptidase_S8_His-AS"/>
</dbReference>
<comment type="similarity">
    <text evidence="1 6 7">Belongs to the peptidase S8 family.</text>
</comment>
<dbReference type="Proteomes" id="UP000801428">
    <property type="component" value="Unassembled WGS sequence"/>
</dbReference>
<name>A0A9P4W581_CURKU</name>
<accession>A0A9P4W581</accession>
<feature type="domain" description="Inhibitor I9" evidence="10">
    <location>
        <begin position="58"/>
        <end position="99"/>
    </location>
</feature>
<dbReference type="GO" id="GO:0006508">
    <property type="term" value="P:proteolysis"/>
    <property type="evidence" value="ECO:0007669"/>
    <property type="project" value="UniProtKB-KW"/>
</dbReference>
<dbReference type="Pfam" id="PF00082">
    <property type="entry name" value="Peptidase_S8"/>
    <property type="match status" value="1"/>
</dbReference>
<dbReference type="PROSITE" id="PS00137">
    <property type="entry name" value="SUBTILASE_HIS"/>
    <property type="match status" value="1"/>
</dbReference>
<dbReference type="InterPro" id="IPR015500">
    <property type="entry name" value="Peptidase_S8_subtilisin-rel"/>
</dbReference>
<feature type="active site" description="Charge relay system" evidence="6">
    <location>
        <position position="340"/>
    </location>
</feature>
<keyword evidence="4 6" id="KW-0378">Hydrolase</keyword>
<feature type="active site" description="Charge relay system" evidence="6">
    <location>
        <position position="184"/>
    </location>
</feature>
<proteinExistence type="inferred from homology"/>
<evidence type="ECO:0000256" key="6">
    <source>
        <dbReference type="PROSITE-ProRule" id="PRU01240"/>
    </source>
</evidence>
<sequence length="397" mass="40714">MHSSLLLSLWPALALASLAPILQSRAGSSIPGKYIVRLANGNLQTTLGIALKLLPKGPAHVYQFDGFSGFAAEMDDNVVELLQRLPGVSYIEQDAIVKANFGEVKKIQQRAYTTQSSATWGLGRISQQSPGTPSPYTFDSTAGANTCVYVIDTGIYTAHPEFEGRASFLANFAGDGDNTDGSGHGTHCAGTVGSKTYGVAKKTKLFAVKILDASGSGSNSGVLAGINYVANDAKSRTGCSGGFVGSMSLGGSKSTIVNSAVANVVKGGVFMVVAAGNDAQDASNTSPASEPTAFTVGASDSSDNFASFSNYGTSIDIIAPGVNILSTWNNGGTNTISGTSMAAPHVAGLAAYILAFEGKMNPAALASRLQTLALKNRIKGSLKGTPNYLAFNGNPSS</sequence>
<feature type="signal peptide" evidence="8">
    <location>
        <begin position="1"/>
        <end position="16"/>
    </location>
</feature>
<protein>
    <submittedName>
        <fullName evidence="11">Subtilisin-like serine protease</fullName>
    </submittedName>
</protein>
<dbReference type="PRINTS" id="PR00723">
    <property type="entry name" value="SUBTILISIN"/>
</dbReference>
<feature type="active site" description="Charge relay system" evidence="6">
    <location>
        <position position="152"/>
    </location>
</feature>
<dbReference type="GO" id="GO:0004252">
    <property type="term" value="F:serine-type endopeptidase activity"/>
    <property type="evidence" value="ECO:0007669"/>
    <property type="project" value="UniProtKB-UniRule"/>
</dbReference>
<dbReference type="InterPro" id="IPR034193">
    <property type="entry name" value="PCSK9_ProteinaseK-like"/>
</dbReference>
<keyword evidence="2 6" id="KW-0645">Protease</keyword>
<gene>
    <name evidence="11" type="primary">SUB7_2</name>
    <name evidence="11" type="ORF">E8E13_000973</name>
</gene>
<evidence type="ECO:0000313" key="12">
    <source>
        <dbReference type="Proteomes" id="UP000801428"/>
    </source>
</evidence>
<dbReference type="InterPro" id="IPR050131">
    <property type="entry name" value="Peptidase_S8_subtilisin-like"/>
</dbReference>
<keyword evidence="12" id="KW-1185">Reference proteome</keyword>
<dbReference type="OrthoDB" id="206201at2759"/>
<feature type="domain" description="Peptidase S8/S53" evidence="9">
    <location>
        <begin position="143"/>
        <end position="373"/>
    </location>
</feature>
<dbReference type="SUPFAM" id="SSF52743">
    <property type="entry name" value="Subtilisin-like"/>
    <property type="match status" value="1"/>
</dbReference>
<dbReference type="InterPro" id="IPR010259">
    <property type="entry name" value="S8pro/Inhibitor_I9"/>
</dbReference>
<dbReference type="PANTHER" id="PTHR43806:SF58">
    <property type="entry name" value="ALKALINE PROTEASE 1-RELATED"/>
    <property type="match status" value="1"/>
</dbReference>
<dbReference type="InterPro" id="IPR023828">
    <property type="entry name" value="Peptidase_S8_Ser-AS"/>
</dbReference>
<evidence type="ECO:0000256" key="4">
    <source>
        <dbReference type="ARBA" id="ARBA00022801"/>
    </source>
</evidence>
<reference evidence="11" key="1">
    <citation type="submission" date="2019-04" db="EMBL/GenBank/DDBJ databases">
        <title>Sequencing of skin fungus with MAO and IRED activity.</title>
        <authorList>
            <person name="Marsaioli A.J."/>
            <person name="Bonatto J.M.C."/>
            <person name="Reis Junior O."/>
        </authorList>
    </citation>
    <scope>NUCLEOTIDE SEQUENCE</scope>
    <source>
        <strain evidence="11">30M1</strain>
    </source>
</reference>
<evidence type="ECO:0000256" key="3">
    <source>
        <dbReference type="ARBA" id="ARBA00022729"/>
    </source>
</evidence>
<organism evidence="11 12">
    <name type="scientific">Curvularia kusanoi</name>
    <name type="common">Cochliobolus kusanoi</name>
    <dbReference type="NCBI Taxonomy" id="90978"/>
    <lineage>
        <taxon>Eukaryota</taxon>
        <taxon>Fungi</taxon>
        <taxon>Dikarya</taxon>
        <taxon>Ascomycota</taxon>
        <taxon>Pezizomycotina</taxon>
        <taxon>Dothideomycetes</taxon>
        <taxon>Pleosporomycetidae</taxon>
        <taxon>Pleosporales</taxon>
        <taxon>Pleosporineae</taxon>
        <taxon>Pleosporaceae</taxon>
        <taxon>Curvularia</taxon>
    </lineage>
</organism>
<dbReference type="InterPro" id="IPR037045">
    <property type="entry name" value="S8pro/Inhibitor_I9_sf"/>
</dbReference>
<dbReference type="Gene3D" id="3.30.70.80">
    <property type="entry name" value="Peptidase S8 propeptide/proteinase inhibitor I9"/>
    <property type="match status" value="1"/>
</dbReference>
<evidence type="ECO:0000256" key="2">
    <source>
        <dbReference type="ARBA" id="ARBA00022670"/>
    </source>
</evidence>
<evidence type="ECO:0000256" key="8">
    <source>
        <dbReference type="SAM" id="SignalP"/>
    </source>
</evidence>
<keyword evidence="5 6" id="KW-0720">Serine protease</keyword>
<keyword evidence="3 8" id="KW-0732">Signal</keyword>
<dbReference type="PROSITE" id="PS51892">
    <property type="entry name" value="SUBTILASE"/>
    <property type="match status" value="1"/>
</dbReference>
<dbReference type="Gene3D" id="3.40.50.200">
    <property type="entry name" value="Peptidase S8/S53 domain"/>
    <property type="match status" value="1"/>
</dbReference>
<evidence type="ECO:0000259" key="10">
    <source>
        <dbReference type="Pfam" id="PF05922"/>
    </source>
</evidence>
<dbReference type="InterPro" id="IPR000209">
    <property type="entry name" value="Peptidase_S8/S53_dom"/>
</dbReference>
<dbReference type="PROSITE" id="PS00136">
    <property type="entry name" value="SUBTILASE_ASP"/>
    <property type="match status" value="1"/>
</dbReference>
<evidence type="ECO:0000256" key="7">
    <source>
        <dbReference type="RuleBase" id="RU003355"/>
    </source>
</evidence>
<dbReference type="EMBL" id="SWKU01000054">
    <property type="protein sequence ID" value="KAF2993352.1"/>
    <property type="molecule type" value="Genomic_DNA"/>
</dbReference>
<evidence type="ECO:0000256" key="1">
    <source>
        <dbReference type="ARBA" id="ARBA00011073"/>
    </source>
</evidence>
<dbReference type="PANTHER" id="PTHR43806">
    <property type="entry name" value="PEPTIDASE S8"/>
    <property type="match status" value="1"/>
</dbReference>
<evidence type="ECO:0000313" key="11">
    <source>
        <dbReference type="EMBL" id="KAF2993352.1"/>
    </source>
</evidence>
<dbReference type="InterPro" id="IPR036852">
    <property type="entry name" value="Peptidase_S8/S53_dom_sf"/>
</dbReference>
<dbReference type="CDD" id="cd04077">
    <property type="entry name" value="Peptidases_S8_PCSK9_ProteinaseK_like"/>
    <property type="match status" value="1"/>
</dbReference>
<dbReference type="PROSITE" id="PS00138">
    <property type="entry name" value="SUBTILASE_SER"/>
    <property type="match status" value="1"/>
</dbReference>
<dbReference type="InterPro" id="IPR023827">
    <property type="entry name" value="Peptidase_S8_Asp-AS"/>
</dbReference>
<dbReference type="SUPFAM" id="SSF54897">
    <property type="entry name" value="Protease propeptides/inhibitors"/>
    <property type="match status" value="1"/>
</dbReference>
<dbReference type="FunFam" id="3.40.50.200:FF:000014">
    <property type="entry name" value="Proteinase K"/>
    <property type="match status" value="1"/>
</dbReference>